<feature type="domain" description="RING-type" evidence="5">
    <location>
        <begin position="1092"/>
        <end position="1130"/>
    </location>
</feature>
<keyword evidence="3" id="KW-0067">ATP-binding</keyword>
<evidence type="ECO:0000313" key="8">
    <source>
        <dbReference type="EMBL" id="ORE09324.1"/>
    </source>
</evidence>
<keyword evidence="4" id="KW-0863">Zinc-finger</keyword>
<dbReference type="EMBL" id="KV921877">
    <property type="protein sequence ID" value="ORE09324.1"/>
    <property type="molecule type" value="Genomic_DNA"/>
</dbReference>
<dbReference type="Gene3D" id="3.40.50.10810">
    <property type="entry name" value="Tandem AAA-ATPase domain"/>
    <property type="match status" value="1"/>
</dbReference>
<keyword evidence="4" id="KW-0862">Zinc</keyword>
<keyword evidence="1" id="KW-0547">Nucleotide-binding</keyword>
<evidence type="ECO:0000259" key="5">
    <source>
        <dbReference type="PROSITE" id="PS50089"/>
    </source>
</evidence>
<evidence type="ECO:0000256" key="2">
    <source>
        <dbReference type="ARBA" id="ARBA00022801"/>
    </source>
</evidence>
<dbReference type="OrthoDB" id="5330228at2759"/>
<dbReference type="InterPro" id="IPR038718">
    <property type="entry name" value="SNF2-like_sf"/>
</dbReference>
<dbReference type="GO" id="GO:0008270">
    <property type="term" value="F:zinc ion binding"/>
    <property type="evidence" value="ECO:0007669"/>
    <property type="project" value="UniProtKB-KW"/>
</dbReference>
<evidence type="ECO:0000256" key="1">
    <source>
        <dbReference type="ARBA" id="ARBA00022741"/>
    </source>
</evidence>
<dbReference type="PANTHER" id="PTHR45865">
    <property type="entry name" value="E3 UBIQUITIN-PROTEIN LIGASE SHPRH FAMILY MEMBER"/>
    <property type="match status" value="1"/>
</dbReference>
<dbReference type="InterPro" id="IPR049730">
    <property type="entry name" value="SNF2/RAD54-like_C"/>
</dbReference>
<name>A0A1X0RBG0_RHIZD</name>
<dbReference type="InterPro" id="IPR001650">
    <property type="entry name" value="Helicase_C-like"/>
</dbReference>
<dbReference type="GO" id="GO:0000209">
    <property type="term" value="P:protein polyubiquitination"/>
    <property type="evidence" value="ECO:0007669"/>
    <property type="project" value="TreeGrafter"/>
</dbReference>
<dbReference type="SMART" id="SM00487">
    <property type="entry name" value="DEXDc"/>
    <property type="match status" value="1"/>
</dbReference>
<sequence>MTLIRGTIGKLDNLLKYAAHVSNQEVKDRDPKRRRIDLEKDIQLVFPIELLGIDKLPYDQHRSLLQLLIEHQSHAIKLDWDYIDMSESIFVRMTATSPDNLILWENECVLMQQDMNACYKRIQDERQLFTAVALAAKSKLLVVNEIKLLDSSGLCMTVSIKIDSKSRGNILVKSICDFMQKEQEEPESPQDSSLEAFFDTLRPPVSDHHLDNYTSEQVISHLAPFQTQNVQWMLKREGHCADALGNVCPLSTLYEQPPLLHKYINGSLVNQVTGEEVNDAERIKELQIQSYRGGVLADEMGLGKTVCVISLLSKHRHSKDNPFHPQEAMFSDLTISSATLIIAPGPIIGQWSTEIKKHAPGLRVYIYSGRANNDTIAASELAAYDVVLTHYETFRTEINHSKPPPERPRRQAVKYRFQLSPLVSILWFRCVLDEAQMIEANFTRVSKMAKRIPRWYSWAVSGTPMKKEYTDLYGIYEFLQIERTFTPQLFAKCVNDKRMRPVFLDFAKTTIRRNTKWYLENQIRIPKQHRHVVRVPFSTIEQHYYDDLWRKCRDDLHLEWLDSINWTLPSNASPEITTMFNSTKLRMRAWLLALRQNCIHPSVITNDSMRIEKRPTGSNNQTDVQSLWEVLEYMRKSAEETLDNHQHAYYKLKLKSAGMHEVLKDWKAALDGYLASIPKVVELEQYHFNRVQKHMDKNKHLSNAEEEESNRKLSALKTNHNRWLILLHQFYFYTAGVYHILGQEDMETLYYNKAGDIRRVILEKVADKVDTTMKDMQKASQRFVSDEGAFHVGGRNFDIDLSILQEVEDEDDEEIEEDAENKELRAQYDANAFENVKNIGIVLDKQLEKIFYLRGKLLPFLTQKLVDQGDSAEANATGEEYSNSLYEQEMCQVYLNAYQALLQDRKFIIKGTVPSISELITGDVENGEYMSEEARRIQSVESSFRKHLKHNGSFRIECIKDTEQYLRKLRSDIENVPETEVARAVISEQCEWMRTVVHTQTKLIDYLDDDVRKISSLLNARIAYYKHLQQISDTLLEWESPNPKKEIVTLKKNEEQMEELIAQAKSRNQYFQVLTEEQNLMHSSGRKVQKDCLICQEPIEKGMITYCGHTSCFQCGYMWIKANKRCHTCNSKVLSNQWYTISYKQAEILNHDSSHDNTNHSESVRHGEITKSDSKALSAVLERINEQEIIGEYGAKLDCIIRHIRYIKLTTNGKCIVFSQFPKVIEMLKHGLERNQIKCMTLTTGKKRADVSRFQEDPEITVILLHSRSHSSGLTLVSAHTVFIVEPVLNQSLERQAINRVHRIGQTHETTVFHYIIQDTIEERIHSIYSKRQAKNDKIVSGKEDLELSKPSEGGGEFVHDEDLRRCFTENVAYALEN</sequence>
<evidence type="ECO:0000259" key="7">
    <source>
        <dbReference type="PROSITE" id="PS51194"/>
    </source>
</evidence>
<dbReference type="VEuPathDB" id="FungiDB:BCV72DRAFT_302910"/>
<accession>A0A1X0RBG0</accession>
<dbReference type="GO" id="GO:0005634">
    <property type="term" value="C:nucleus"/>
    <property type="evidence" value="ECO:0007669"/>
    <property type="project" value="TreeGrafter"/>
</dbReference>
<dbReference type="InterPro" id="IPR013083">
    <property type="entry name" value="Znf_RING/FYVE/PHD"/>
</dbReference>
<feature type="domain" description="Helicase ATP-binding" evidence="6">
    <location>
        <begin position="285"/>
        <end position="482"/>
    </location>
</feature>
<reference evidence="8" key="1">
    <citation type="journal article" date="2016" name="Proc. Natl. Acad. Sci. U.S.A.">
        <title>Lipid metabolic changes in an early divergent fungus govern the establishment of a mutualistic symbiosis with endobacteria.</title>
        <authorList>
            <person name="Lastovetsky O.A."/>
            <person name="Gaspar M.L."/>
            <person name="Mondo S.J."/>
            <person name="LaButti K.M."/>
            <person name="Sandor L."/>
            <person name="Grigoriev I.V."/>
            <person name="Henry S.A."/>
            <person name="Pawlowska T.E."/>
        </authorList>
    </citation>
    <scope>NUCLEOTIDE SEQUENCE [LARGE SCALE GENOMIC DNA]</scope>
    <source>
        <strain evidence="8">ATCC 52814</strain>
    </source>
</reference>
<dbReference type="PROSITE" id="PS51192">
    <property type="entry name" value="HELICASE_ATP_BIND_1"/>
    <property type="match status" value="1"/>
</dbReference>
<dbReference type="SUPFAM" id="SSF57850">
    <property type="entry name" value="RING/U-box"/>
    <property type="match status" value="1"/>
</dbReference>
<dbReference type="Pfam" id="PF00176">
    <property type="entry name" value="SNF2-rel_dom"/>
    <property type="match status" value="1"/>
</dbReference>
<dbReference type="InterPro" id="IPR052583">
    <property type="entry name" value="ATP-helicase/E3_Ub-Ligase"/>
</dbReference>
<dbReference type="Pfam" id="PF26021">
    <property type="entry name" value="Ferritin_C144_05"/>
    <property type="match status" value="1"/>
</dbReference>
<evidence type="ECO:0000259" key="6">
    <source>
        <dbReference type="PROSITE" id="PS51192"/>
    </source>
</evidence>
<dbReference type="Proteomes" id="UP000242414">
    <property type="component" value="Unassembled WGS sequence"/>
</dbReference>
<dbReference type="InterPro" id="IPR000330">
    <property type="entry name" value="SNF2_N"/>
</dbReference>
<organism evidence="8">
    <name type="scientific">Rhizopus microsporus var. microsporus</name>
    <dbReference type="NCBI Taxonomy" id="86635"/>
    <lineage>
        <taxon>Eukaryota</taxon>
        <taxon>Fungi</taxon>
        <taxon>Fungi incertae sedis</taxon>
        <taxon>Mucoromycota</taxon>
        <taxon>Mucoromycotina</taxon>
        <taxon>Mucoromycetes</taxon>
        <taxon>Mucorales</taxon>
        <taxon>Mucorineae</taxon>
        <taxon>Rhizopodaceae</taxon>
        <taxon>Rhizopus</taxon>
    </lineage>
</organism>
<dbReference type="GO" id="GO:0016787">
    <property type="term" value="F:hydrolase activity"/>
    <property type="evidence" value="ECO:0007669"/>
    <property type="project" value="UniProtKB-KW"/>
</dbReference>
<feature type="domain" description="Helicase C-terminal" evidence="7">
    <location>
        <begin position="1199"/>
        <end position="1347"/>
    </location>
</feature>
<dbReference type="InterPro" id="IPR014001">
    <property type="entry name" value="Helicase_ATP-bd"/>
</dbReference>
<dbReference type="InterPro" id="IPR027417">
    <property type="entry name" value="P-loop_NTPase"/>
</dbReference>
<dbReference type="PROSITE" id="PS50089">
    <property type="entry name" value="ZF_RING_2"/>
    <property type="match status" value="1"/>
</dbReference>
<keyword evidence="4" id="KW-0479">Metal-binding</keyword>
<evidence type="ECO:0000256" key="4">
    <source>
        <dbReference type="PROSITE-ProRule" id="PRU00175"/>
    </source>
</evidence>
<dbReference type="PANTHER" id="PTHR45865:SF1">
    <property type="entry name" value="E3 UBIQUITIN-PROTEIN LIGASE SHPRH"/>
    <property type="match status" value="1"/>
</dbReference>
<dbReference type="GO" id="GO:0061630">
    <property type="term" value="F:ubiquitin protein ligase activity"/>
    <property type="evidence" value="ECO:0007669"/>
    <property type="project" value="TreeGrafter"/>
</dbReference>
<dbReference type="Gene3D" id="3.30.40.10">
    <property type="entry name" value="Zinc/RING finger domain, C3HC4 (zinc finger)"/>
    <property type="match status" value="1"/>
</dbReference>
<dbReference type="InterPro" id="IPR001841">
    <property type="entry name" value="Znf_RING"/>
</dbReference>
<keyword evidence="2" id="KW-0378">Hydrolase</keyword>
<dbReference type="InterPro" id="IPR059033">
    <property type="entry name" value="C144_05_dom"/>
</dbReference>
<evidence type="ECO:0008006" key="9">
    <source>
        <dbReference type="Google" id="ProtNLM"/>
    </source>
</evidence>
<dbReference type="GO" id="GO:0005524">
    <property type="term" value="F:ATP binding"/>
    <property type="evidence" value="ECO:0007669"/>
    <property type="project" value="InterPro"/>
</dbReference>
<dbReference type="Pfam" id="PF00271">
    <property type="entry name" value="Helicase_C"/>
    <property type="match status" value="1"/>
</dbReference>
<protein>
    <recommendedName>
        <fullName evidence="9">RING-type domain-containing protein</fullName>
    </recommendedName>
</protein>
<dbReference type="Gene3D" id="3.40.50.300">
    <property type="entry name" value="P-loop containing nucleotide triphosphate hydrolases"/>
    <property type="match status" value="1"/>
</dbReference>
<proteinExistence type="predicted"/>
<dbReference type="PROSITE" id="PS51194">
    <property type="entry name" value="HELICASE_CTER"/>
    <property type="match status" value="1"/>
</dbReference>
<gene>
    <name evidence="8" type="ORF">BCV72DRAFT_302910</name>
</gene>
<evidence type="ECO:0000256" key="3">
    <source>
        <dbReference type="ARBA" id="ARBA00022840"/>
    </source>
</evidence>
<dbReference type="GO" id="GO:0006974">
    <property type="term" value="P:DNA damage response"/>
    <property type="evidence" value="ECO:0007669"/>
    <property type="project" value="TreeGrafter"/>
</dbReference>
<dbReference type="SUPFAM" id="SSF52540">
    <property type="entry name" value="P-loop containing nucleoside triphosphate hydrolases"/>
    <property type="match status" value="2"/>
</dbReference>
<dbReference type="CDD" id="cd18793">
    <property type="entry name" value="SF2_C_SNF"/>
    <property type="match status" value="1"/>
</dbReference>